<evidence type="ECO:0000313" key="1">
    <source>
        <dbReference type="EMBL" id="RRF87660.1"/>
    </source>
</evidence>
<dbReference type="RefSeq" id="WP_124139552.1">
    <property type="nucleotide sequence ID" value="NZ_QXEM01000005.1"/>
</dbReference>
<protein>
    <submittedName>
        <fullName evidence="1">RloB domain-containing protein</fullName>
    </submittedName>
</protein>
<sequence length="239" mass="28497">MENSKEPWELRSDDTRTEDKLPTFIIFTEDAMSEKLYFESFQTKKLKINVVEDQKSKMENIFRAIKHCEKNKAFDEGIHIWCVFDRDFNGNPDELNLDEISFDESPHTAKRNNIKVAWSNDCFELWVLLHYEDVDEKEPLLRNENYERLTEILKVDKKISSDFHVNIEQGTFNYVNNFKKKKRFKNYILPTLKDPTCRTTAIERAEELEKYHATRNVAPHEMCPCTMVHHLVKKLLQCQ</sequence>
<evidence type="ECO:0000313" key="2">
    <source>
        <dbReference type="Proteomes" id="UP000283868"/>
    </source>
</evidence>
<name>A0A3R7YM62_PREIN</name>
<reference evidence="1 2" key="1">
    <citation type="submission" date="2018-08" db="EMBL/GenBank/DDBJ databases">
        <title>Comparative analysis of Prevotella intermedia strains.</title>
        <authorList>
            <person name="Moon J.-H."/>
            <person name="Lee J.-H."/>
        </authorList>
    </citation>
    <scope>NUCLEOTIDE SEQUENCE [LARGE SCALE GENOMIC DNA]</scope>
    <source>
        <strain evidence="1 2">ATCC 15033</strain>
    </source>
</reference>
<comment type="caution">
    <text evidence="1">The sequence shown here is derived from an EMBL/GenBank/DDBJ whole genome shotgun (WGS) entry which is preliminary data.</text>
</comment>
<dbReference type="Pfam" id="PF13707">
    <property type="entry name" value="RloB"/>
    <property type="match status" value="1"/>
</dbReference>
<gene>
    <name evidence="1" type="ORF">D2S45_04910</name>
</gene>
<dbReference type="InterPro" id="IPR025591">
    <property type="entry name" value="RloB"/>
</dbReference>
<dbReference type="EMBL" id="QXEN01000005">
    <property type="protein sequence ID" value="RRF87660.1"/>
    <property type="molecule type" value="Genomic_DNA"/>
</dbReference>
<keyword evidence="2" id="KW-1185">Reference proteome</keyword>
<proteinExistence type="predicted"/>
<organism evidence="1 2">
    <name type="scientific">Prevotella intermedia</name>
    <dbReference type="NCBI Taxonomy" id="28131"/>
    <lineage>
        <taxon>Bacteria</taxon>
        <taxon>Pseudomonadati</taxon>
        <taxon>Bacteroidota</taxon>
        <taxon>Bacteroidia</taxon>
        <taxon>Bacteroidales</taxon>
        <taxon>Prevotellaceae</taxon>
        <taxon>Prevotella</taxon>
    </lineage>
</organism>
<dbReference type="Proteomes" id="UP000283868">
    <property type="component" value="Unassembled WGS sequence"/>
</dbReference>
<accession>A0A3R7YM62</accession>
<dbReference type="AlphaFoldDB" id="A0A3R7YM62"/>